<feature type="non-terminal residue" evidence="1">
    <location>
        <position position="34"/>
    </location>
</feature>
<keyword evidence="2" id="KW-1185">Reference proteome</keyword>
<protein>
    <submittedName>
        <fullName evidence="1">Uncharacterized protein</fullName>
    </submittedName>
</protein>
<sequence>MVHCTLCIGETHAEHDVETCGLTSGSSVEQNVGT</sequence>
<organism evidence="1 2">
    <name type="scientific">Trifolium medium</name>
    <dbReference type="NCBI Taxonomy" id="97028"/>
    <lineage>
        <taxon>Eukaryota</taxon>
        <taxon>Viridiplantae</taxon>
        <taxon>Streptophyta</taxon>
        <taxon>Embryophyta</taxon>
        <taxon>Tracheophyta</taxon>
        <taxon>Spermatophyta</taxon>
        <taxon>Magnoliopsida</taxon>
        <taxon>eudicotyledons</taxon>
        <taxon>Gunneridae</taxon>
        <taxon>Pentapetalae</taxon>
        <taxon>rosids</taxon>
        <taxon>fabids</taxon>
        <taxon>Fabales</taxon>
        <taxon>Fabaceae</taxon>
        <taxon>Papilionoideae</taxon>
        <taxon>50 kb inversion clade</taxon>
        <taxon>NPAAA clade</taxon>
        <taxon>Hologalegina</taxon>
        <taxon>IRL clade</taxon>
        <taxon>Trifolieae</taxon>
        <taxon>Trifolium</taxon>
    </lineage>
</organism>
<accession>A0A392TXS8</accession>
<dbReference type="AlphaFoldDB" id="A0A392TXS8"/>
<proteinExistence type="predicted"/>
<evidence type="ECO:0000313" key="2">
    <source>
        <dbReference type="Proteomes" id="UP000265520"/>
    </source>
</evidence>
<comment type="caution">
    <text evidence="1">The sequence shown here is derived from an EMBL/GenBank/DDBJ whole genome shotgun (WGS) entry which is preliminary data.</text>
</comment>
<name>A0A392TXS8_9FABA</name>
<dbReference type="EMBL" id="LXQA010666015">
    <property type="protein sequence ID" value="MCI64916.1"/>
    <property type="molecule type" value="Genomic_DNA"/>
</dbReference>
<evidence type="ECO:0000313" key="1">
    <source>
        <dbReference type="EMBL" id="MCI64916.1"/>
    </source>
</evidence>
<reference evidence="1 2" key="1">
    <citation type="journal article" date="2018" name="Front. Plant Sci.">
        <title>Red Clover (Trifolium pratense) and Zigzag Clover (T. medium) - A Picture of Genomic Similarities and Differences.</title>
        <authorList>
            <person name="Dluhosova J."/>
            <person name="Istvanek J."/>
            <person name="Nedelnik J."/>
            <person name="Repkova J."/>
        </authorList>
    </citation>
    <scope>NUCLEOTIDE SEQUENCE [LARGE SCALE GENOMIC DNA]</scope>
    <source>
        <strain evidence="2">cv. 10/8</strain>
        <tissue evidence="1">Leaf</tissue>
    </source>
</reference>
<dbReference type="Proteomes" id="UP000265520">
    <property type="component" value="Unassembled WGS sequence"/>
</dbReference>